<evidence type="ECO:0000259" key="8">
    <source>
        <dbReference type="PROSITE" id="PS51913"/>
    </source>
</evidence>
<feature type="domain" description="HTH HARE-type" evidence="8">
    <location>
        <begin position="14"/>
        <end position="81"/>
    </location>
</feature>
<dbReference type="GO" id="GO:0003899">
    <property type="term" value="F:DNA-directed RNA polymerase activity"/>
    <property type="evidence" value="ECO:0007669"/>
    <property type="project" value="UniProtKB-EC"/>
</dbReference>
<evidence type="ECO:0000256" key="1">
    <source>
        <dbReference type="ARBA" id="ARBA00009828"/>
    </source>
</evidence>
<evidence type="ECO:0000313" key="10">
    <source>
        <dbReference type="Proteomes" id="UP001197974"/>
    </source>
</evidence>
<dbReference type="InterPro" id="IPR029757">
    <property type="entry name" value="RpoE"/>
</dbReference>
<gene>
    <name evidence="6 9" type="primary">rpoE</name>
    <name evidence="9" type="ORF">LC087_12590</name>
</gene>
<keyword evidence="4 6" id="KW-0548">Nucleotidyltransferase</keyword>
<dbReference type="EMBL" id="CP129013">
    <property type="protein sequence ID" value="WLR41698.1"/>
    <property type="molecule type" value="Genomic_DNA"/>
</dbReference>
<dbReference type="HAMAP" id="MF_00357">
    <property type="entry name" value="RNApol_bact_RpoE"/>
    <property type="match status" value="1"/>
</dbReference>
<comment type="subunit">
    <text evidence="6">RNAP is composed of a core of 2 alpha, a beta and a beta' subunits. The core is associated with a delta subunit and one of several sigma factors.</text>
</comment>
<dbReference type="NCBIfam" id="TIGR04567">
    <property type="entry name" value="RNAP_delt_lowGC"/>
    <property type="match status" value="1"/>
</dbReference>
<dbReference type="InterPro" id="IPR007759">
    <property type="entry name" value="Asxl_HARE-HTH"/>
</dbReference>
<dbReference type="Proteomes" id="UP001197974">
    <property type="component" value="Chromosome"/>
</dbReference>
<evidence type="ECO:0000256" key="4">
    <source>
        <dbReference type="ARBA" id="ARBA00022695"/>
    </source>
</evidence>
<comment type="function">
    <text evidence="6">Participates in both the initiation and recycling phases of transcription. In the presence of the delta subunit, RNAP displays an increased specificity of transcription, a decreased affinity for nucleic acids, and an increased efficiency of RNA synthesis because of enhanced recycling.</text>
</comment>
<keyword evidence="2 6" id="KW-0240">DNA-directed RNA polymerase</keyword>
<keyword evidence="10" id="KW-1185">Reference proteome</keyword>
<sequence length="166" mass="19726">MSIAQFSTDELKKMSLIEVVHLLLEEKKQPIPFQEIITELKKRLSISEQEMEGRLAQFYTDLNIDGRFICMGENRWALKSWYPFDQLEDETQPVVKQKKKKKTKKKTTKKEKVIEEKEEELVLDDLEDLDEDYDDDDDLLDDDLDEEDLSDDDDDLLDDEEEDEDE</sequence>
<dbReference type="RefSeq" id="WP_226541452.1">
    <property type="nucleotide sequence ID" value="NZ_CP129013.1"/>
</dbReference>
<dbReference type="PROSITE" id="PS51913">
    <property type="entry name" value="HTH_HARE"/>
    <property type="match status" value="1"/>
</dbReference>
<feature type="region of interest" description="Disordered" evidence="7">
    <location>
        <begin position="120"/>
        <end position="166"/>
    </location>
</feature>
<proteinExistence type="inferred from homology"/>
<evidence type="ECO:0000313" key="9">
    <source>
        <dbReference type="EMBL" id="WLR41698.1"/>
    </source>
</evidence>
<dbReference type="InterPro" id="IPR038087">
    <property type="entry name" value="RNAP_delta_N_dom_sf"/>
</dbReference>
<keyword evidence="5 6" id="KW-0804">Transcription</keyword>
<evidence type="ECO:0000256" key="5">
    <source>
        <dbReference type="ARBA" id="ARBA00023163"/>
    </source>
</evidence>
<organism evidence="9 10">
    <name type="scientific">Bacillus carboniphilus</name>
    <dbReference type="NCBI Taxonomy" id="86663"/>
    <lineage>
        <taxon>Bacteria</taxon>
        <taxon>Bacillati</taxon>
        <taxon>Bacillota</taxon>
        <taxon>Bacilli</taxon>
        <taxon>Bacillales</taxon>
        <taxon>Bacillaceae</taxon>
        <taxon>Bacillus</taxon>
    </lineage>
</organism>
<dbReference type="Gene3D" id="1.10.10.1250">
    <property type="entry name" value="RNA polymerase, subunit delta, N-terminal domain"/>
    <property type="match status" value="1"/>
</dbReference>
<comment type="similarity">
    <text evidence="1 6">Belongs to the RpoE family.</text>
</comment>
<evidence type="ECO:0000256" key="7">
    <source>
        <dbReference type="SAM" id="MobiDB-lite"/>
    </source>
</evidence>
<evidence type="ECO:0000256" key="2">
    <source>
        <dbReference type="ARBA" id="ARBA00022478"/>
    </source>
</evidence>
<accession>A0ABY9JT64</accession>
<evidence type="ECO:0000256" key="3">
    <source>
        <dbReference type="ARBA" id="ARBA00022679"/>
    </source>
</evidence>
<keyword evidence="3 6" id="KW-0808">Transferase</keyword>
<protein>
    <recommendedName>
        <fullName evidence="6">Probable DNA-directed RNA polymerase subunit delta</fullName>
    </recommendedName>
    <alternativeName>
        <fullName evidence="6">RNAP delta factor</fullName>
    </alternativeName>
</protein>
<dbReference type="GO" id="GO:0000428">
    <property type="term" value="C:DNA-directed RNA polymerase complex"/>
    <property type="evidence" value="ECO:0007669"/>
    <property type="project" value="UniProtKB-KW"/>
</dbReference>
<reference evidence="9 10" key="1">
    <citation type="submission" date="2023-06" db="EMBL/GenBank/DDBJ databases">
        <title>Five Gram-positive bacteria isolated from mangrove sediments in Shenzhen, Guangdong, China.</title>
        <authorList>
            <person name="Yu S."/>
            <person name="Zheng W."/>
            <person name="Huang Y."/>
        </authorList>
    </citation>
    <scope>NUCLEOTIDE SEQUENCE [LARGE SCALE GENOMIC DNA]</scope>
    <source>
        <strain evidence="9 10">SaN35-3</strain>
    </source>
</reference>
<name>A0ABY9JT64_9BACI</name>
<dbReference type="Pfam" id="PF05066">
    <property type="entry name" value="HARE-HTH"/>
    <property type="match status" value="1"/>
</dbReference>
<evidence type="ECO:0000256" key="6">
    <source>
        <dbReference type="HAMAP-Rule" id="MF_00357"/>
    </source>
</evidence>